<keyword evidence="2" id="KW-1185">Reference proteome</keyword>
<reference evidence="2" key="1">
    <citation type="submission" date="2017-03" db="EMBL/GenBank/DDBJ databases">
        <authorList>
            <person name="Safronova V.I."/>
            <person name="Sazanova A.L."/>
            <person name="Chirak E.R."/>
        </authorList>
    </citation>
    <scope>NUCLEOTIDE SEQUENCE [LARGE SCALE GENOMIC DNA]</scope>
    <source>
        <strain evidence="2">Ach-343</strain>
    </source>
</reference>
<dbReference type="AlphaFoldDB" id="A0A2W7C8B6"/>
<dbReference type="Pfam" id="PF10741">
    <property type="entry name" value="T2SSM_b"/>
    <property type="match status" value="1"/>
</dbReference>
<dbReference type="OrthoDB" id="8410565at2"/>
<evidence type="ECO:0000313" key="2">
    <source>
        <dbReference type="Proteomes" id="UP000248616"/>
    </source>
</evidence>
<organism evidence="1 2">
    <name type="scientific">Mesorhizobium kowhaii</name>
    <dbReference type="NCBI Taxonomy" id="1300272"/>
    <lineage>
        <taxon>Bacteria</taxon>
        <taxon>Pseudomonadati</taxon>
        <taxon>Pseudomonadota</taxon>
        <taxon>Alphaproteobacteria</taxon>
        <taxon>Hyphomicrobiales</taxon>
        <taxon>Phyllobacteriaceae</taxon>
        <taxon>Mesorhizobium</taxon>
    </lineage>
</organism>
<dbReference type="NCBIfam" id="NF040576">
    <property type="entry name" value="T2SS_GspM_XpsM"/>
    <property type="match status" value="1"/>
</dbReference>
<accession>A0A2W7C8B6</accession>
<proteinExistence type="predicted"/>
<comment type="caution">
    <text evidence="1">The sequence shown here is derived from an EMBL/GenBank/DDBJ whole genome shotgun (WGS) entry which is preliminary data.</text>
</comment>
<dbReference type="InterPro" id="IPR034756">
    <property type="entry name" value="T2SSM_b"/>
</dbReference>
<dbReference type="EMBL" id="MZXV01000013">
    <property type="protein sequence ID" value="PZV39400.1"/>
    <property type="molecule type" value="Genomic_DNA"/>
</dbReference>
<dbReference type="Proteomes" id="UP000248616">
    <property type="component" value="Unassembled WGS sequence"/>
</dbReference>
<evidence type="ECO:0000313" key="1">
    <source>
        <dbReference type="EMBL" id="PZV39400.1"/>
    </source>
</evidence>
<sequence length="199" mass="20462">MLSAIVNTSPLVRRLIALTIATVTACVLAWAVFAAFDSVASAQAEIEEKRELLGQLQSVAALAKRLDSTASPVAAANPEFLTGESEAIIRGGLQTRLNAIATANGVNVLSAGNAPVLSEAGVDFIGLRANLSGPLEGIHNAVLAIETSLPVLFIREATLRTTDVGPVAGRSGDPEIFAEILFYGPLQTPVAPAPGGVKP</sequence>
<gene>
    <name evidence="1" type="ORF">B5V02_05330</name>
</gene>
<name>A0A2W7C8B6_9HYPH</name>
<dbReference type="RefSeq" id="WP_111543149.1">
    <property type="nucleotide sequence ID" value="NZ_MZXV01000013.1"/>
</dbReference>
<protein>
    <submittedName>
        <fullName evidence="1">General secretion pathway protein GspM</fullName>
    </submittedName>
</protein>